<keyword evidence="3" id="KW-1185">Reference proteome</keyword>
<comment type="caution">
    <text evidence="2">The sequence shown here is derived from an EMBL/GenBank/DDBJ whole genome shotgun (WGS) entry which is preliminary data.</text>
</comment>
<feature type="transmembrane region" description="Helical" evidence="1">
    <location>
        <begin position="88"/>
        <end position="104"/>
    </location>
</feature>
<feature type="transmembrane region" description="Helical" evidence="1">
    <location>
        <begin position="6"/>
        <end position="27"/>
    </location>
</feature>
<dbReference type="Proteomes" id="UP000297776">
    <property type="component" value="Unassembled WGS sequence"/>
</dbReference>
<reference evidence="2 3" key="1">
    <citation type="submission" date="2019-03" db="EMBL/GenBank/DDBJ databases">
        <authorList>
            <person name="Yang Y."/>
        </authorList>
    </citation>
    <scope>NUCLEOTIDE SEQUENCE [LARGE SCALE GENOMIC DNA]</scope>
    <source>
        <strain evidence="2 3">ASL-1</strain>
    </source>
</reference>
<sequence length="135" mass="15223">MSILYYNGGDLGLLLAVAAVLLQLIYYSRKTPEITVYWLPAWLIVLTVTEAVKLILTASSIIDALLAGVFLVLLVLIWPKTSRLLKEAPWLSLLIVLALQWLTVSLNGDFITAGLIYSWLISITVWFLTIRRIHR</sequence>
<keyword evidence="1" id="KW-0812">Transmembrane</keyword>
<feature type="transmembrane region" description="Helical" evidence="1">
    <location>
        <begin position="34"/>
        <end position="52"/>
    </location>
</feature>
<keyword evidence="1" id="KW-1133">Transmembrane helix</keyword>
<proteinExistence type="predicted"/>
<accession>A0A4Y8LL70</accession>
<dbReference type="AlphaFoldDB" id="A0A4Y8LL70"/>
<feature type="transmembrane region" description="Helical" evidence="1">
    <location>
        <begin position="110"/>
        <end position="130"/>
    </location>
</feature>
<organism evidence="2 3">
    <name type="scientific">Jeotgalibacillus salarius</name>
    <dbReference type="NCBI Taxonomy" id="546023"/>
    <lineage>
        <taxon>Bacteria</taxon>
        <taxon>Bacillati</taxon>
        <taxon>Bacillota</taxon>
        <taxon>Bacilli</taxon>
        <taxon>Bacillales</taxon>
        <taxon>Caryophanaceae</taxon>
        <taxon>Jeotgalibacillus</taxon>
    </lineage>
</organism>
<evidence type="ECO:0000256" key="1">
    <source>
        <dbReference type="SAM" id="Phobius"/>
    </source>
</evidence>
<protein>
    <submittedName>
        <fullName evidence="2">Uncharacterized protein</fullName>
    </submittedName>
</protein>
<evidence type="ECO:0000313" key="3">
    <source>
        <dbReference type="Proteomes" id="UP000297776"/>
    </source>
</evidence>
<keyword evidence="1" id="KW-0472">Membrane</keyword>
<dbReference type="EMBL" id="SORX01000004">
    <property type="protein sequence ID" value="TFE01465.1"/>
    <property type="molecule type" value="Genomic_DNA"/>
</dbReference>
<evidence type="ECO:0000313" key="2">
    <source>
        <dbReference type="EMBL" id="TFE01465.1"/>
    </source>
</evidence>
<dbReference type="RefSeq" id="WP_134381184.1">
    <property type="nucleotide sequence ID" value="NZ_SORX01000004.1"/>
</dbReference>
<feature type="transmembrane region" description="Helical" evidence="1">
    <location>
        <begin position="58"/>
        <end position="76"/>
    </location>
</feature>
<name>A0A4Y8LL70_9BACL</name>
<dbReference type="OrthoDB" id="2453527at2"/>
<gene>
    <name evidence="2" type="ORF">E2626_07775</name>
</gene>